<name>A0ABQ8S6V8_PERAM</name>
<sequence length="149" mass="16114">MAGLCEVGNEPPGSLKAIHVPGPVAGEPVVIDSGRNWLTLSWPKSEIRGGAPVLAYRVEAWPLGGDGGARWIEMGVSPINTFDAFNLKAGTEYKFRVTPRNRYGWGESVTTSAPVAVGRKVELPEFTRILPGQLKALRGTNIRLECQVM</sequence>
<reference evidence="3 4" key="1">
    <citation type="journal article" date="2022" name="Allergy">
        <title>Genome assembly and annotation of Periplaneta americana reveal a comprehensive cockroach allergen profile.</title>
        <authorList>
            <person name="Wang L."/>
            <person name="Xiong Q."/>
            <person name="Saelim N."/>
            <person name="Wang L."/>
            <person name="Nong W."/>
            <person name="Wan A.T."/>
            <person name="Shi M."/>
            <person name="Liu X."/>
            <person name="Cao Q."/>
            <person name="Hui J.H.L."/>
            <person name="Sookrung N."/>
            <person name="Leung T.F."/>
            <person name="Tungtrongchitr A."/>
            <person name="Tsui S.K.W."/>
        </authorList>
    </citation>
    <scope>NUCLEOTIDE SEQUENCE [LARGE SCALE GENOMIC DNA]</scope>
    <source>
        <strain evidence="3">PWHHKU_190912</strain>
    </source>
</reference>
<keyword evidence="1" id="KW-0677">Repeat</keyword>
<dbReference type="PROSITE" id="PS50853">
    <property type="entry name" value="FN3"/>
    <property type="match status" value="1"/>
</dbReference>
<protein>
    <recommendedName>
        <fullName evidence="2">Fibronectin type-III domain-containing protein</fullName>
    </recommendedName>
</protein>
<accession>A0ABQ8S6V8</accession>
<evidence type="ECO:0000259" key="2">
    <source>
        <dbReference type="PROSITE" id="PS50853"/>
    </source>
</evidence>
<dbReference type="EMBL" id="JAJSOF020000033">
    <property type="protein sequence ID" value="KAJ4429619.1"/>
    <property type="molecule type" value="Genomic_DNA"/>
</dbReference>
<dbReference type="SUPFAM" id="SSF49265">
    <property type="entry name" value="Fibronectin type III"/>
    <property type="match status" value="1"/>
</dbReference>
<feature type="domain" description="Fibronectin type-III" evidence="2">
    <location>
        <begin position="24"/>
        <end position="120"/>
    </location>
</feature>
<dbReference type="InterPro" id="IPR050964">
    <property type="entry name" value="Striated_Muscle_Regulatory"/>
</dbReference>
<gene>
    <name evidence="3" type="ORF">ANN_21820</name>
</gene>
<dbReference type="Gene3D" id="2.60.40.10">
    <property type="entry name" value="Immunoglobulins"/>
    <property type="match status" value="1"/>
</dbReference>
<dbReference type="Pfam" id="PF00041">
    <property type="entry name" value="fn3"/>
    <property type="match status" value="1"/>
</dbReference>
<dbReference type="PANTHER" id="PTHR13817">
    <property type="entry name" value="TITIN"/>
    <property type="match status" value="1"/>
</dbReference>
<organism evidence="3 4">
    <name type="scientific">Periplaneta americana</name>
    <name type="common">American cockroach</name>
    <name type="synonym">Blatta americana</name>
    <dbReference type="NCBI Taxonomy" id="6978"/>
    <lineage>
        <taxon>Eukaryota</taxon>
        <taxon>Metazoa</taxon>
        <taxon>Ecdysozoa</taxon>
        <taxon>Arthropoda</taxon>
        <taxon>Hexapoda</taxon>
        <taxon>Insecta</taxon>
        <taxon>Pterygota</taxon>
        <taxon>Neoptera</taxon>
        <taxon>Polyneoptera</taxon>
        <taxon>Dictyoptera</taxon>
        <taxon>Blattodea</taxon>
        <taxon>Blattoidea</taxon>
        <taxon>Blattidae</taxon>
        <taxon>Blattinae</taxon>
        <taxon>Periplaneta</taxon>
    </lineage>
</organism>
<dbReference type="Proteomes" id="UP001148838">
    <property type="component" value="Unassembled WGS sequence"/>
</dbReference>
<comment type="caution">
    <text evidence="3">The sequence shown here is derived from an EMBL/GenBank/DDBJ whole genome shotgun (WGS) entry which is preliminary data.</text>
</comment>
<dbReference type="InterPro" id="IPR003961">
    <property type="entry name" value="FN3_dom"/>
</dbReference>
<proteinExistence type="predicted"/>
<keyword evidence="4" id="KW-1185">Reference proteome</keyword>
<evidence type="ECO:0000313" key="4">
    <source>
        <dbReference type="Proteomes" id="UP001148838"/>
    </source>
</evidence>
<evidence type="ECO:0000313" key="3">
    <source>
        <dbReference type="EMBL" id="KAJ4429619.1"/>
    </source>
</evidence>
<dbReference type="PANTHER" id="PTHR13817:SF171">
    <property type="entry name" value="STRETCHIN-MLCK, ISOFORM U"/>
    <property type="match status" value="1"/>
</dbReference>
<dbReference type="CDD" id="cd00063">
    <property type="entry name" value="FN3"/>
    <property type="match status" value="1"/>
</dbReference>
<dbReference type="InterPro" id="IPR036116">
    <property type="entry name" value="FN3_sf"/>
</dbReference>
<dbReference type="SMART" id="SM00060">
    <property type="entry name" value="FN3"/>
    <property type="match status" value="1"/>
</dbReference>
<evidence type="ECO:0000256" key="1">
    <source>
        <dbReference type="ARBA" id="ARBA00022737"/>
    </source>
</evidence>
<dbReference type="InterPro" id="IPR013783">
    <property type="entry name" value="Ig-like_fold"/>
</dbReference>